<organism evidence="2 3">
    <name type="scientific">Diplodia seriata</name>
    <dbReference type="NCBI Taxonomy" id="420778"/>
    <lineage>
        <taxon>Eukaryota</taxon>
        <taxon>Fungi</taxon>
        <taxon>Dikarya</taxon>
        <taxon>Ascomycota</taxon>
        <taxon>Pezizomycotina</taxon>
        <taxon>Dothideomycetes</taxon>
        <taxon>Dothideomycetes incertae sedis</taxon>
        <taxon>Botryosphaeriales</taxon>
        <taxon>Botryosphaeriaceae</taxon>
        <taxon>Diplodia</taxon>
    </lineage>
</organism>
<keyword evidence="2" id="KW-0808">Transferase</keyword>
<gene>
    <name evidence="2" type="ORF">BK809_0006307</name>
</gene>
<dbReference type="STRING" id="420778.A0A1S8B3Q7"/>
<proteinExistence type="predicted"/>
<dbReference type="Gene3D" id="3.40.50.150">
    <property type="entry name" value="Vaccinia Virus protein VP39"/>
    <property type="match status" value="1"/>
</dbReference>
<evidence type="ECO:0000313" key="2">
    <source>
        <dbReference type="EMBL" id="OMP81998.1"/>
    </source>
</evidence>
<feature type="compositionally biased region" description="Gly residues" evidence="1">
    <location>
        <begin position="403"/>
        <end position="418"/>
    </location>
</feature>
<dbReference type="PANTHER" id="PTHR42912">
    <property type="entry name" value="METHYLTRANSFERASE"/>
    <property type="match status" value="1"/>
</dbReference>
<feature type="compositionally biased region" description="Low complexity" evidence="1">
    <location>
        <begin position="16"/>
        <end position="30"/>
    </location>
</feature>
<comment type="caution">
    <text evidence="2">The sequence shown here is derived from an EMBL/GenBank/DDBJ whole genome shotgun (WGS) entry which is preliminary data.</text>
</comment>
<dbReference type="GO" id="GO:0032259">
    <property type="term" value="P:methylation"/>
    <property type="evidence" value="ECO:0007669"/>
    <property type="project" value="UniProtKB-KW"/>
</dbReference>
<dbReference type="SUPFAM" id="SSF53335">
    <property type="entry name" value="S-adenosyl-L-methionine-dependent methyltransferases"/>
    <property type="match status" value="1"/>
</dbReference>
<dbReference type="GO" id="GO:0008168">
    <property type="term" value="F:methyltransferase activity"/>
    <property type="evidence" value="ECO:0007669"/>
    <property type="project" value="UniProtKB-KW"/>
</dbReference>
<dbReference type="EMBL" id="MSZU01000114">
    <property type="protein sequence ID" value="OMP81998.1"/>
    <property type="molecule type" value="Genomic_DNA"/>
</dbReference>
<dbReference type="InterPro" id="IPR029063">
    <property type="entry name" value="SAM-dependent_MTases_sf"/>
</dbReference>
<protein>
    <submittedName>
        <fullName evidence="2">Methyltransferase OMS1, mitochondrial</fullName>
    </submittedName>
</protein>
<sequence length="418" mass="45553">MGSKSAGPPPPKKGPAKASKPSNAKPSNAKTSNAKTSNAKASDAKPSNAKPSNAKPSNAKPSNAKPSNAKPKTLAYAPRTRAPRIEAIQAAINAKKPPPPLPRSRRVPLIGAGVVGAGIAFYFASVGYSMLHPYQPEHPVPADVSDRFDRTAATYDEDIGATEKTLGLDRLRRKLVSAASGDVLEVSAGTGRNTRFYDWGKVRSLVLLDQSKPMLEVAREKWEELKRENEMRNKNMVGLKEKIGPVDFRAQSAFEPIDGPRLEKTSGQVEEVGKFDTIVQTMGLCSTSEPEKLLQRMDEVLKRDGRILLLEHGKASHDWLNTFLDKAAPGHADKHGCWWNKDIGAIVERSGLEVVQIDRPWYHFGTTWWVELRKDQKALAEAALRKSSESKAKQQGGTEAEAGKGGWFGGWFGGWGSS</sequence>
<name>A0A1S8B3Q7_9PEZI</name>
<dbReference type="PANTHER" id="PTHR42912:SF83">
    <property type="entry name" value="METHYLTRANSFERASE TYPE 11 DOMAIN-CONTAINING PROTEIN"/>
    <property type="match status" value="1"/>
</dbReference>
<keyword evidence="2" id="KW-0489">Methyltransferase</keyword>
<dbReference type="Proteomes" id="UP000190776">
    <property type="component" value="Unassembled WGS sequence"/>
</dbReference>
<dbReference type="OrthoDB" id="416496at2759"/>
<feature type="region of interest" description="Disordered" evidence="1">
    <location>
        <begin position="1"/>
        <end position="79"/>
    </location>
</feature>
<feature type="region of interest" description="Disordered" evidence="1">
    <location>
        <begin position="386"/>
        <end position="418"/>
    </location>
</feature>
<accession>A0A1S8B3Q7</accession>
<dbReference type="InterPro" id="IPR050508">
    <property type="entry name" value="Methyltransf_Superfamily"/>
</dbReference>
<reference evidence="2 3" key="1">
    <citation type="submission" date="2017-01" db="EMBL/GenBank/DDBJ databases">
        <title>Draft genome sequence of Diplodia seriata F98.1, a fungal species involved in grapevine trunk diseases.</title>
        <authorList>
            <person name="Robert-Siegwald G."/>
            <person name="Vallet J."/>
            <person name="Abou-Mansour E."/>
            <person name="Xu J."/>
            <person name="Rey P."/>
            <person name="Bertsch C."/>
            <person name="Rego C."/>
            <person name="Larignon P."/>
            <person name="Fontaine F."/>
            <person name="Lebrun M.-H."/>
        </authorList>
    </citation>
    <scope>NUCLEOTIDE SEQUENCE [LARGE SCALE GENOMIC DNA]</scope>
    <source>
        <strain evidence="2 3">F98.1</strain>
    </source>
</reference>
<evidence type="ECO:0000256" key="1">
    <source>
        <dbReference type="SAM" id="MobiDB-lite"/>
    </source>
</evidence>
<feature type="compositionally biased region" description="Polar residues" evidence="1">
    <location>
        <begin position="31"/>
        <end position="40"/>
    </location>
</feature>
<dbReference type="Pfam" id="PF13489">
    <property type="entry name" value="Methyltransf_23"/>
    <property type="match status" value="1"/>
</dbReference>
<dbReference type="AlphaFoldDB" id="A0A1S8B3Q7"/>
<dbReference type="CDD" id="cd02440">
    <property type="entry name" value="AdoMet_MTases"/>
    <property type="match status" value="1"/>
</dbReference>
<feature type="compositionally biased region" description="Polar residues" evidence="1">
    <location>
        <begin position="49"/>
        <end position="66"/>
    </location>
</feature>
<evidence type="ECO:0000313" key="3">
    <source>
        <dbReference type="Proteomes" id="UP000190776"/>
    </source>
</evidence>